<evidence type="ECO:0000259" key="22">
    <source>
        <dbReference type="SMART" id="SM00278"/>
    </source>
</evidence>
<name>A0A1M6QL70_9AQUI</name>
<dbReference type="InterPro" id="IPR022311">
    <property type="entry name" value="PolX-like"/>
</dbReference>
<comment type="catalytic activity">
    <reaction evidence="18">
        <text>2'-deoxyribonucleotide-(2'-deoxyribose 5'-phosphate)-2'-deoxyribonucleotide-DNA = a 3'-end 2'-deoxyribonucleotide-(2,3-dehydro-2,3-deoxyribose 5'-phosphate)-DNA + a 5'-end 5'-phospho-2'-deoxyribonucleoside-DNA + H(+)</text>
        <dbReference type="Rhea" id="RHEA:66592"/>
        <dbReference type="Rhea" id="RHEA-COMP:13180"/>
        <dbReference type="Rhea" id="RHEA-COMP:16897"/>
        <dbReference type="Rhea" id="RHEA-COMP:17067"/>
        <dbReference type="ChEBI" id="CHEBI:15378"/>
        <dbReference type="ChEBI" id="CHEBI:136412"/>
        <dbReference type="ChEBI" id="CHEBI:157695"/>
        <dbReference type="ChEBI" id="CHEBI:167181"/>
        <dbReference type="EC" id="4.2.99.18"/>
    </reaction>
</comment>
<keyword evidence="14" id="KW-0915">Sodium</keyword>
<evidence type="ECO:0000259" key="23">
    <source>
        <dbReference type="SMART" id="SM00481"/>
    </source>
</evidence>
<evidence type="ECO:0000256" key="15">
    <source>
        <dbReference type="ARBA" id="ARBA00023204"/>
    </source>
</evidence>
<dbReference type="EC" id="4.2.99.18" evidence="4"/>
<evidence type="ECO:0000256" key="4">
    <source>
        <dbReference type="ARBA" id="ARBA00012720"/>
    </source>
</evidence>
<dbReference type="SUPFAM" id="SSF81301">
    <property type="entry name" value="Nucleotidyltransferase"/>
    <property type="match status" value="1"/>
</dbReference>
<dbReference type="NCBIfam" id="NF006375">
    <property type="entry name" value="PRK08609.1"/>
    <property type="match status" value="1"/>
</dbReference>
<evidence type="ECO:0000256" key="3">
    <source>
        <dbReference type="ARBA" id="ARBA00012417"/>
    </source>
</evidence>
<dbReference type="PANTHER" id="PTHR36928:SF1">
    <property type="entry name" value="PHOSPHATASE YCDX-RELATED"/>
    <property type="match status" value="1"/>
</dbReference>
<proteinExistence type="predicted"/>
<evidence type="ECO:0000256" key="9">
    <source>
        <dbReference type="ARBA" id="ARBA00022695"/>
    </source>
</evidence>
<dbReference type="InterPro" id="IPR047967">
    <property type="entry name" value="PolX_PHP"/>
</dbReference>
<keyword evidence="6" id="KW-0488">Methylation</keyword>
<comment type="subcellular location">
    <subcellularLocation>
        <location evidence="2">Cytoplasm</location>
    </subcellularLocation>
</comment>
<comment type="catalytic activity">
    <reaction evidence="19">
        <text>a 5'-end 2'-deoxyribose-2'-deoxyribonucleotide-DNA = (2E,4S)-4-hydroxypenten-2-al-5-phosphate + a 5'-end 5'-phospho-2'-deoxyribonucleoside-DNA + H(+)</text>
        <dbReference type="Rhea" id="RHEA:76255"/>
        <dbReference type="Rhea" id="RHEA-COMP:13180"/>
        <dbReference type="Rhea" id="RHEA-COMP:18657"/>
        <dbReference type="ChEBI" id="CHEBI:15378"/>
        <dbReference type="ChEBI" id="CHEBI:136412"/>
        <dbReference type="ChEBI" id="CHEBI:195194"/>
        <dbReference type="ChEBI" id="CHEBI:195195"/>
    </reaction>
</comment>
<keyword evidence="11" id="KW-0227">DNA damage</keyword>
<keyword evidence="10" id="KW-0235">DNA replication</keyword>
<dbReference type="Pfam" id="PF14716">
    <property type="entry name" value="HHH_8"/>
    <property type="match status" value="1"/>
</dbReference>
<dbReference type="PRINTS" id="PR00870">
    <property type="entry name" value="DNAPOLXBETA"/>
</dbReference>
<dbReference type="InterPro" id="IPR043519">
    <property type="entry name" value="NT_sf"/>
</dbReference>
<evidence type="ECO:0000259" key="24">
    <source>
        <dbReference type="SMART" id="SM00483"/>
    </source>
</evidence>
<dbReference type="InterPro" id="IPR037160">
    <property type="entry name" value="DNA_Pol_thumb_sf"/>
</dbReference>
<comment type="catalytic activity">
    <reaction evidence="21">
        <text>DNA(n) + a 2'-deoxyribonucleoside 5'-triphosphate = DNA(n+1) + diphosphate</text>
        <dbReference type="Rhea" id="RHEA:22508"/>
        <dbReference type="Rhea" id="RHEA-COMP:17339"/>
        <dbReference type="Rhea" id="RHEA-COMP:17340"/>
        <dbReference type="ChEBI" id="CHEBI:33019"/>
        <dbReference type="ChEBI" id="CHEBI:61560"/>
        <dbReference type="ChEBI" id="CHEBI:173112"/>
        <dbReference type="EC" id="2.7.7.7"/>
    </reaction>
</comment>
<evidence type="ECO:0000256" key="11">
    <source>
        <dbReference type="ARBA" id="ARBA00022763"/>
    </source>
</evidence>
<keyword evidence="8" id="KW-0808">Transferase</keyword>
<dbReference type="Pfam" id="PF14791">
    <property type="entry name" value="DNA_pol_B_thumb"/>
    <property type="match status" value="1"/>
</dbReference>
<dbReference type="InterPro" id="IPR010996">
    <property type="entry name" value="HHH_MUS81"/>
</dbReference>
<dbReference type="GO" id="GO:0005829">
    <property type="term" value="C:cytosol"/>
    <property type="evidence" value="ECO:0007669"/>
    <property type="project" value="TreeGrafter"/>
</dbReference>
<evidence type="ECO:0000256" key="21">
    <source>
        <dbReference type="ARBA" id="ARBA00049244"/>
    </source>
</evidence>
<evidence type="ECO:0000256" key="7">
    <source>
        <dbReference type="ARBA" id="ARBA00022634"/>
    </source>
</evidence>
<evidence type="ECO:0000256" key="8">
    <source>
        <dbReference type="ARBA" id="ARBA00022679"/>
    </source>
</evidence>
<dbReference type="GO" id="GO:0140078">
    <property type="term" value="F:class I DNA-(apurinic or apyrimidinic site) endonuclease activity"/>
    <property type="evidence" value="ECO:0007669"/>
    <property type="project" value="UniProtKB-EC"/>
</dbReference>
<dbReference type="PANTHER" id="PTHR36928">
    <property type="entry name" value="PHOSPHATASE YCDX-RELATED"/>
    <property type="match status" value="1"/>
</dbReference>
<dbReference type="InterPro" id="IPR050243">
    <property type="entry name" value="PHP_phosphatase"/>
</dbReference>
<gene>
    <name evidence="25" type="ORF">SAMN05444391_0285</name>
</gene>
<evidence type="ECO:0000256" key="1">
    <source>
        <dbReference type="ARBA" id="ARBA00001946"/>
    </source>
</evidence>
<dbReference type="GO" id="GO:0003677">
    <property type="term" value="F:DNA binding"/>
    <property type="evidence" value="ECO:0007669"/>
    <property type="project" value="InterPro"/>
</dbReference>
<feature type="domain" description="DNA-directed DNA polymerase X" evidence="24">
    <location>
        <begin position="2"/>
        <end position="319"/>
    </location>
</feature>
<evidence type="ECO:0000256" key="18">
    <source>
        <dbReference type="ARBA" id="ARBA00044632"/>
    </source>
</evidence>
<dbReference type="FunFam" id="3.20.20.140:FF:000047">
    <property type="entry name" value="PHP domain-containing protein"/>
    <property type="match status" value="1"/>
</dbReference>
<evidence type="ECO:0000256" key="20">
    <source>
        <dbReference type="ARBA" id="ARBA00045548"/>
    </source>
</evidence>
<keyword evidence="12" id="KW-0832">Ubl conjugation</keyword>
<organism evidence="25 26">
    <name type="scientific">Thermocrinis minervae</name>
    <dbReference type="NCBI Taxonomy" id="381751"/>
    <lineage>
        <taxon>Bacteria</taxon>
        <taxon>Pseudomonadati</taxon>
        <taxon>Aquificota</taxon>
        <taxon>Aquificia</taxon>
        <taxon>Aquificales</taxon>
        <taxon>Aquificaceae</taxon>
        <taxon>Thermocrinis</taxon>
    </lineage>
</organism>
<protein>
    <recommendedName>
        <fullName evidence="5">DNA polymerase beta</fullName>
        <ecNumber evidence="3">2.7.7.7</ecNumber>
        <ecNumber evidence="4">4.2.99.18</ecNumber>
    </recommendedName>
    <alternativeName>
        <fullName evidence="16">5'-deoxyribose-phosphate lyase</fullName>
    </alternativeName>
    <alternativeName>
        <fullName evidence="17">AP lyase</fullName>
    </alternativeName>
</protein>
<dbReference type="AlphaFoldDB" id="A0A1M6QL70"/>
<dbReference type="RefSeq" id="WP_079653474.1">
    <property type="nucleotide sequence ID" value="NZ_LT670846.1"/>
</dbReference>
<evidence type="ECO:0000313" key="26">
    <source>
        <dbReference type="Proteomes" id="UP000189810"/>
    </source>
</evidence>
<sequence>MNKNKELAKLFERMADMLEFLGENPYRIATYRRAAEILSELDQDVEELVKTGKIRELPGIGESTIEKIVEYLRTGTIKRYEELKKQVPEDLLELLEVPGIGPKTLRLAYDKLKIRTKDDFIRALRTGKLAFLPGFGEKKIQNILRGLELWERSKERMSLIEAYDIGTSYVDYMKQIGHLIEKIELAGSLRRRKETIGDIDILVSAKAENWPRIHEHFIRFPDVKEVLLKGETKSSVVLSNGRQVDLRTVEPHQFGAALQYFTGSKEHNIRIRDIAKEKGLKVNEYGVFRADTGEYLGGATEEEVYSLLGMQTPPPEIRENTGEVELALQGKLPRLVDYSDIKGDFHMHTNWSDGVASLEQMVRTAYELGHKYIVIGDHSQSSRVANGLDPERYRKQWKEIERLREEYEPLGFHILKGCEVDILPDGSLDLPDELLEEFDFVVASIHSRLNQDNTYRILKAMENPYVNLIGHPTGRAYGSREGYPLDMKKVLQMAKETSTALELNTFRADLPPEWIRRCMEEGVYIAIVTDAHAPKHLSYITLGVGLARRGWARPELVLNTRDYQGVLEFVKEKRRKMGASYIR</sequence>
<evidence type="ECO:0000256" key="14">
    <source>
        <dbReference type="ARBA" id="ARBA00023053"/>
    </source>
</evidence>
<dbReference type="Gene3D" id="3.30.210.10">
    <property type="entry name" value="DNA polymerase, thumb domain"/>
    <property type="match status" value="1"/>
</dbReference>
<dbReference type="STRING" id="381751.SAMN05444391_0285"/>
<evidence type="ECO:0000256" key="12">
    <source>
        <dbReference type="ARBA" id="ARBA00022843"/>
    </source>
</evidence>
<dbReference type="SUPFAM" id="SSF89550">
    <property type="entry name" value="PHP domain-like"/>
    <property type="match status" value="1"/>
</dbReference>
<dbReference type="CDD" id="cd00141">
    <property type="entry name" value="NT_POLXc"/>
    <property type="match status" value="1"/>
</dbReference>
<dbReference type="Gene3D" id="1.10.150.20">
    <property type="entry name" value="5' to 3' exonuclease, C-terminal subdomain"/>
    <property type="match status" value="1"/>
</dbReference>
<comment type="function">
    <text evidence="20">Repair polymerase that plays a key role in base-excision repair. During this process, the damaged base is excised by specific DNA glycosylases, the DNA backbone is nicked at the abasic site by an apurinic/apyrimidic (AP) endonuclease, and POLB removes 5'-deoxyribose-phosphate from the preincised AP site acting as a 5'-deoxyribose-phosphate lyase (5'-dRP lyase); through its DNA polymerase activity, it adds one nucleotide to the 3' end of the arising single-nucleotide gap. Conducts 'gap-filling' DNA synthesis in a stepwise distributive fashion rather than in a processive fashion as for other DNA polymerases. It is also able to cleave sugar-phosphate bonds 3' to an intact AP site, acting as an AP lyase.</text>
</comment>
<dbReference type="InterPro" id="IPR029398">
    <property type="entry name" value="PolB_thumb"/>
</dbReference>
<reference evidence="25 26" key="1">
    <citation type="submission" date="2016-11" db="EMBL/GenBank/DDBJ databases">
        <authorList>
            <person name="Jaros S."/>
            <person name="Januszkiewicz K."/>
            <person name="Wedrychowicz H."/>
        </authorList>
    </citation>
    <scope>NUCLEOTIDE SEQUENCE [LARGE SCALE GENOMIC DNA]</scope>
    <source>
        <strain evidence="25 26">DSM 19557</strain>
    </source>
</reference>
<dbReference type="EMBL" id="LT670846">
    <property type="protein sequence ID" value="SHK20976.1"/>
    <property type="molecule type" value="Genomic_DNA"/>
</dbReference>
<feature type="domain" description="Polymerase/histidinol phosphatase N-terminal" evidence="23">
    <location>
        <begin position="343"/>
        <end position="424"/>
    </location>
</feature>
<dbReference type="InterPro" id="IPR016195">
    <property type="entry name" value="Pol/histidinol_Pase-like"/>
</dbReference>
<evidence type="ECO:0000256" key="16">
    <source>
        <dbReference type="ARBA" id="ARBA00035717"/>
    </source>
</evidence>
<dbReference type="InterPro" id="IPR027421">
    <property type="entry name" value="DNA_pol_lamdba_lyase_dom_sf"/>
</dbReference>
<evidence type="ECO:0000313" key="25">
    <source>
        <dbReference type="EMBL" id="SHK20976.1"/>
    </source>
</evidence>
<comment type="cofactor">
    <cofactor evidence="1">
        <name>Mg(2+)</name>
        <dbReference type="ChEBI" id="CHEBI:18420"/>
    </cofactor>
</comment>
<dbReference type="Pfam" id="PF14520">
    <property type="entry name" value="HHH_5"/>
    <property type="match status" value="1"/>
</dbReference>
<dbReference type="EC" id="2.7.7.7" evidence="3"/>
<dbReference type="GO" id="GO:0006281">
    <property type="term" value="P:DNA repair"/>
    <property type="evidence" value="ECO:0007669"/>
    <property type="project" value="UniProtKB-KW"/>
</dbReference>
<dbReference type="InterPro" id="IPR003583">
    <property type="entry name" value="Hlx-hairpin-Hlx_DNA-bd_motif"/>
</dbReference>
<dbReference type="InterPro" id="IPR002008">
    <property type="entry name" value="DNA_pol_X_beta-like"/>
</dbReference>
<dbReference type="Gene3D" id="3.30.460.10">
    <property type="entry name" value="Beta Polymerase, domain 2"/>
    <property type="match status" value="1"/>
</dbReference>
<feature type="domain" description="Helix-hairpin-helix DNA-binding motif class 1" evidence="22">
    <location>
        <begin position="92"/>
        <end position="111"/>
    </location>
</feature>
<dbReference type="PIRSF" id="PIRSF005047">
    <property type="entry name" value="UCP005047_YshC"/>
    <property type="match status" value="1"/>
</dbReference>
<keyword evidence="7" id="KW-0237">DNA synthesis</keyword>
<evidence type="ECO:0000256" key="6">
    <source>
        <dbReference type="ARBA" id="ARBA00022481"/>
    </source>
</evidence>
<evidence type="ECO:0000256" key="17">
    <source>
        <dbReference type="ARBA" id="ARBA00035726"/>
    </source>
</evidence>
<keyword evidence="15" id="KW-0234">DNA repair</keyword>
<dbReference type="Gene3D" id="1.10.150.110">
    <property type="entry name" value="DNA polymerase beta, N-terminal domain-like"/>
    <property type="match status" value="1"/>
</dbReference>
<evidence type="ECO:0000256" key="19">
    <source>
        <dbReference type="ARBA" id="ARBA00044678"/>
    </source>
</evidence>
<evidence type="ECO:0000256" key="5">
    <source>
        <dbReference type="ARBA" id="ARBA00020020"/>
    </source>
</evidence>
<dbReference type="SMART" id="SM00483">
    <property type="entry name" value="POLXc"/>
    <property type="match status" value="1"/>
</dbReference>
<feature type="domain" description="Helix-hairpin-helix DNA-binding motif class 1" evidence="22">
    <location>
        <begin position="127"/>
        <end position="146"/>
    </location>
</feature>
<dbReference type="OrthoDB" id="9808747at2"/>
<dbReference type="InterPro" id="IPR004013">
    <property type="entry name" value="PHP_dom"/>
</dbReference>
<keyword evidence="9" id="KW-0548">Nucleotidyltransferase</keyword>
<dbReference type="SMART" id="SM00481">
    <property type="entry name" value="POLIIIAc"/>
    <property type="match status" value="1"/>
</dbReference>
<dbReference type="GO" id="GO:0003887">
    <property type="term" value="F:DNA-directed DNA polymerase activity"/>
    <property type="evidence" value="ECO:0007669"/>
    <property type="project" value="UniProtKB-KW"/>
</dbReference>
<dbReference type="CDD" id="cd07436">
    <property type="entry name" value="PHP_PolX"/>
    <property type="match status" value="1"/>
</dbReference>
<accession>A0A1M6QL70</accession>
<dbReference type="SMART" id="SM00278">
    <property type="entry name" value="HhH1"/>
    <property type="match status" value="3"/>
</dbReference>
<evidence type="ECO:0000256" key="2">
    <source>
        <dbReference type="ARBA" id="ARBA00004496"/>
    </source>
</evidence>
<dbReference type="Gene3D" id="3.20.20.140">
    <property type="entry name" value="Metal-dependent hydrolases"/>
    <property type="match status" value="1"/>
</dbReference>
<keyword evidence="26" id="KW-1185">Reference proteome</keyword>
<dbReference type="Proteomes" id="UP000189810">
    <property type="component" value="Chromosome I"/>
</dbReference>
<feature type="domain" description="Helix-hairpin-helix DNA-binding motif class 1" evidence="22">
    <location>
        <begin position="52"/>
        <end position="71"/>
    </location>
</feature>
<dbReference type="GO" id="GO:0008270">
    <property type="term" value="F:zinc ion binding"/>
    <property type="evidence" value="ECO:0007669"/>
    <property type="project" value="TreeGrafter"/>
</dbReference>
<dbReference type="Pfam" id="PF02811">
    <property type="entry name" value="PHP"/>
    <property type="match status" value="1"/>
</dbReference>
<dbReference type="SUPFAM" id="SSF47802">
    <property type="entry name" value="DNA polymerase beta, N-terminal domain-like"/>
    <property type="match status" value="1"/>
</dbReference>
<evidence type="ECO:0000256" key="13">
    <source>
        <dbReference type="ARBA" id="ARBA00022932"/>
    </source>
</evidence>
<keyword evidence="13" id="KW-0239">DNA-directed DNA polymerase</keyword>
<dbReference type="InterPro" id="IPR003141">
    <property type="entry name" value="Pol/His_phosphatase_N"/>
</dbReference>
<dbReference type="InterPro" id="IPR002054">
    <property type="entry name" value="DNA-dir_DNA_pol_X"/>
</dbReference>
<evidence type="ECO:0000256" key="10">
    <source>
        <dbReference type="ARBA" id="ARBA00022705"/>
    </source>
</evidence>
<dbReference type="GO" id="GO:0042578">
    <property type="term" value="F:phosphoric ester hydrolase activity"/>
    <property type="evidence" value="ECO:0007669"/>
    <property type="project" value="TreeGrafter"/>
</dbReference>